<gene>
    <name evidence="1" type="ORF">CAUJ_LOCUS3728</name>
</gene>
<reference evidence="1" key="1">
    <citation type="submission" date="2020-10" db="EMBL/GenBank/DDBJ databases">
        <authorList>
            <person name="Kikuchi T."/>
        </authorList>
    </citation>
    <scope>NUCLEOTIDE SEQUENCE</scope>
    <source>
        <strain evidence="1">NKZ352</strain>
    </source>
</reference>
<keyword evidence="2" id="KW-1185">Reference proteome</keyword>
<evidence type="ECO:0000313" key="1">
    <source>
        <dbReference type="EMBL" id="CAD6187809.1"/>
    </source>
</evidence>
<dbReference type="Proteomes" id="UP000835052">
    <property type="component" value="Unassembled WGS sequence"/>
</dbReference>
<proteinExistence type="predicted"/>
<organism evidence="1 2">
    <name type="scientific">Caenorhabditis auriculariae</name>
    <dbReference type="NCBI Taxonomy" id="2777116"/>
    <lineage>
        <taxon>Eukaryota</taxon>
        <taxon>Metazoa</taxon>
        <taxon>Ecdysozoa</taxon>
        <taxon>Nematoda</taxon>
        <taxon>Chromadorea</taxon>
        <taxon>Rhabditida</taxon>
        <taxon>Rhabditina</taxon>
        <taxon>Rhabditomorpha</taxon>
        <taxon>Rhabditoidea</taxon>
        <taxon>Rhabditidae</taxon>
        <taxon>Peloderinae</taxon>
        <taxon>Caenorhabditis</taxon>
    </lineage>
</organism>
<dbReference type="EMBL" id="CAJGYM010000007">
    <property type="protein sequence ID" value="CAD6187809.1"/>
    <property type="molecule type" value="Genomic_DNA"/>
</dbReference>
<name>A0A8S1GWS2_9PELO</name>
<protein>
    <submittedName>
        <fullName evidence="1">Uncharacterized protein</fullName>
    </submittedName>
</protein>
<comment type="caution">
    <text evidence="1">The sequence shown here is derived from an EMBL/GenBank/DDBJ whole genome shotgun (WGS) entry which is preliminary data.</text>
</comment>
<dbReference type="AlphaFoldDB" id="A0A8S1GWS2"/>
<evidence type="ECO:0000313" key="2">
    <source>
        <dbReference type="Proteomes" id="UP000835052"/>
    </source>
</evidence>
<sequence>MMVEDVIVEEENDPVSENGKDVYSADDEKNIFNNIENVTAENEDQIYTSETEKLLKDEIKFSTSAEQELSDSEILVIAAALLARDTDRDFKRRRSVLYMKHAWSRASYTHCCQVASISIYCRYYLPQLCRRGLLLEQQKFANVWSRAAEHQRIRTSIQTKVRQHLERRRSDFAKLRDDPTICYKIAQKLLENSHPRDSNVVSIESSGIIVGNEVPVEEEIVVDDVENQDPKSIIKN</sequence>
<accession>A0A8S1GWS2</accession>